<dbReference type="GO" id="GO:0008568">
    <property type="term" value="F:microtubule severing ATPase activity"/>
    <property type="evidence" value="ECO:0007669"/>
    <property type="project" value="UniProtKB-ARBA"/>
</dbReference>
<dbReference type="GO" id="GO:0005813">
    <property type="term" value="C:centrosome"/>
    <property type="evidence" value="ECO:0007669"/>
    <property type="project" value="UniProtKB-ARBA"/>
</dbReference>
<dbReference type="InterPro" id="IPR027417">
    <property type="entry name" value="P-loop_NTPase"/>
</dbReference>
<gene>
    <name evidence="7" type="ORF">FF38_08436</name>
</gene>
<dbReference type="InterPro" id="IPR003959">
    <property type="entry name" value="ATPase_AAA_core"/>
</dbReference>
<dbReference type="Pfam" id="PF00004">
    <property type="entry name" value="AAA"/>
    <property type="match status" value="1"/>
</dbReference>
<dbReference type="STRING" id="7375.A0A0L0C9G0"/>
<dbReference type="Proteomes" id="UP000037069">
    <property type="component" value="Unassembled WGS sequence"/>
</dbReference>
<sequence length="567" mass="64021">MDESNNKTSSTIRKNIETSFKALEGFLTTSNGLKDKSTAWRQQSIIVKSFDEALANDLMERHWEYHNNSPNDDDNHELYKLLDNVLSVENNREVEFPNLNDMEFSNNFHANNEMFEEIFTENPKPINNSVNKLSYQETLSGKQPGSSSKNRNTMENFLQEQNSNDNPQSSFSTARQLLAVQTLKLQKQENGAIKQQHHLNNQPKPDIGFNFSATKKSLGSMGRVVNATRKSFVSPVRSVSKTTGDKDSESRNEENVDPELAMLLTHPALKNVDIKMVELINNEIIHKFKPVDWNEIAGLEYAKSIIKEAVVYPLLRPDIFTGLRRPPRGILLFGPPGTGKTLIGKCIASQSSSTFFSISSASLTSKWMGEGEKMVRTLFAVAVARQPAVIFIDEIDSLLSQRSENENEGTRRLKTEFLVRLDGAATSDDDRVLIVGATNRPQELDEAVRRRFVKRLYVPLPETDARAEILTNLLKTVENNLNSNDIKTIAQLADGYSGADMDSLCREASMEPLRSLPAESIITFRKEHLRPVEKEDFFTALKKIRPSVSQSDLNQYVEWNKTYGSSY</sequence>
<dbReference type="Gene3D" id="1.10.8.60">
    <property type="match status" value="1"/>
</dbReference>
<feature type="domain" description="AAA+ ATPase" evidence="6">
    <location>
        <begin position="326"/>
        <end position="462"/>
    </location>
</feature>
<keyword evidence="3 4" id="KW-0067">ATP-binding</keyword>
<evidence type="ECO:0000256" key="5">
    <source>
        <dbReference type="SAM" id="MobiDB-lite"/>
    </source>
</evidence>
<dbReference type="Gene3D" id="3.40.50.300">
    <property type="entry name" value="P-loop containing nucleotide triphosphate hydrolases"/>
    <property type="match status" value="1"/>
</dbReference>
<name>A0A0L0C9G0_LUCCU</name>
<dbReference type="AlphaFoldDB" id="A0A0L0C9G0"/>
<dbReference type="InterPro" id="IPR050304">
    <property type="entry name" value="MT-severing_AAA_ATPase"/>
</dbReference>
<keyword evidence="2 4" id="KW-0547">Nucleotide-binding</keyword>
<dbReference type="Pfam" id="PF09336">
    <property type="entry name" value="Vps4_C"/>
    <property type="match status" value="1"/>
</dbReference>
<reference evidence="7 8" key="1">
    <citation type="journal article" date="2015" name="Nat. Commun.">
        <title>Lucilia cuprina genome unlocks parasitic fly biology to underpin future interventions.</title>
        <authorList>
            <person name="Anstead C.A."/>
            <person name="Korhonen P.K."/>
            <person name="Young N.D."/>
            <person name="Hall R.S."/>
            <person name="Jex A.R."/>
            <person name="Murali S.C."/>
            <person name="Hughes D.S."/>
            <person name="Lee S.F."/>
            <person name="Perry T."/>
            <person name="Stroehlein A.J."/>
            <person name="Ansell B.R."/>
            <person name="Breugelmans B."/>
            <person name="Hofmann A."/>
            <person name="Qu J."/>
            <person name="Dugan S."/>
            <person name="Lee S.L."/>
            <person name="Chao H."/>
            <person name="Dinh H."/>
            <person name="Han Y."/>
            <person name="Doddapaneni H.V."/>
            <person name="Worley K.C."/>
            <person name="Muzny D.M."/>
            <person name="Ioannidis P."/>
            <person name="Waterhouse R.M."/>
            <person name="Zdobnov E.M."/>
            <person name="James P.J."/>
            <person name="Bagnall N.H."/>
            <person name="Kotze A.C."/>
            <person name="Gibbs R.A."/>
            <person name="Richards S."/>
            <person name="Batterham P."/>
            <person name="Gasser R.B."/>
        </authorList>
    </citation>
    <scope>NUCLEOTIDE SEQUENCE [LARGE SCALE GENOMIC DNA]</scope>
    <source>
        <strain evidence="7 8">LS</strain>
        <tissue evidence="7">Full body</tissue>
    </source>
</reference>
<dbReference type="FunFam" id="1.10.8.60:FF:000022">
    <property type="entry name" value="Fidgetin like 1"/>
    <property type="match status" value="1"/>
</dbReference>
<dbReference type="GO" id="GO:0031114">
    <property type="term" value="P:regulation of microtubule depolymerization"/>
    <property type="evidence" value="ECO:0007669"/>
    <property type="project" value="UniProtKB-ARBA"/>
</dbReference>
<dbReference type="PANTHER" id="PTHR23074">
    <property type="entry name" value="AAA DOMAIN-CONTAINING"/>
    <property type="match status" value="1"/>
</dbReference>
<comment type="caution">
    <text evidence="7">The sequence shown here is derived from an EMBL/GenBank/DDBJ whole genome shotgun (WGS) entry which is preliminary data.</text>
</comment>
<dbReference type="GO" id="GO:0016887">
    <property type="term" value="F:ATP hydrolysis activity"/>
    <property type="evidence" value="ECO:0007669"/>
    <property type="project" value="InterPro"/>
</dbReference>
<dbReference type="InterPro" id="IPR003593">
    <property type="entry name" value="AAA+_ATPase"/>
</dbReference>
<comment type="similarity">
    <text evidence="1 4">Belongs to the AAA ATPase family.</text>
</comment>
<dbReference type="PROSITE" id="PS00674">
    <property type="entry name" value="AAA"/>
    <property type="match status" value="1"/>
</dbReference>
<evidence type="ECO:0000313" key="8">
    <source>
        <dbReference type="Proteomes" id="UP000037069"/>
    </source>
</evidence>
<proteinExistence type="inferred from homology"/>
<evidence type="ECO:0000256" key="3">
    <source>
        <dbReference type="ARBA" id="ARBA00022840"/>
    </source>
</evidence>
<evidence type="ECO:0000256" key="2">
    <source>
        <dbReference type="ARBA" id="ARBA00022741"/>
    </source>
</evidence>
<dbReference type="GO" id="GO:0005694">
    <property type="term" value="C:chromosome"/>
    <property type="evidence" value="ECO:0007669"/>
    <property type="project" value="UniProtKB-ARBA"/>
</dbReference>
<evidence type="ECO:0000313" key="7">
    <source>
        <dbReference type="EMBL" id="KNC28872.1"/>
    </source>
</evidence>
<feature type="compositionally biased region" description="Basic and acidic residues" evidence="5">
    <location>
        <begin position="243"/>
        <end position="254"/>
    </location>
</feature>
<dbReference type="GO" id="GO:0000070">
    <property type="term" value="P:mitotic sister chromatid segregation"/>
    <property type="evidence" value="ECO:0007669"/>
    <property type="project" value="UniProtKB-ARBA"/>
</dbReference>
<dbReference type="PANTHER" id="PTHR23074:SF17">
    <property type="entry name" value="FIDGETIN-LIKE PROTEIN 1"/>
    <property type="match status" value="1"/>
</dbReference>
<dbReference type="GO" id="GO:0051013">
    <property type="term" value="P:microtubule severing"/>
    <property type="evidence" value="ECO:0007669"/>
    <property type="project" value="UniProtKB-ARBA"/>
</dbReference>
<feature type="region of interest" description="Disordered" evidence="5">
    <location>
        <begin position="235"/>
        <end position="255"/>
    </location>
</feature>
<dbReference type="InterPro" id="IPR015415">
    <property type="entry name" value="Spast_Vps4_C"/>
</dbReference>
<organism evidence="7 8">
    <name type="scientific">Lucilia cuprina</name>
    <name type="common">Green bottle fly</name>
    <name type="synonym">Australian sheep blowfly</name>
    <dbReference type="NCBI Taxonomy" id="7375"/>
    <lineage>
        <taxon>Eukaryota</taxon>
        <taxon>Metazoa</taxon>
        <taxon>Ecdysozoa</taxon>
        <taxon>Arthropoda</taxon>
        <taxon>Hexapoda</taxon>
        <taxon>Insecta</taxon>
        <taxon>Pterygota</taxon>
        <taxon>Neoptera</taxon>
        <taxon>Endopterygota</taxon>
        <taxon>Diptera</taxon>
        <taxon>Brachycera</taxon>
        <taxon>Muscomorpha</taxon>
        <taxon>Oestroidea</taxon>
        <taxon>Calliphoridae</taxon>
        <taxon>Luciliinae</taxon>
        <taxon>Lucilia</taxon>
    </lineage>
</organism>
<dbReference type="SUPFAM" id="SSF52540">
    <property type="entry name" value="P-loop containing nucleoside triphosphate hydrolases"/>
    <property type="match status" value="1"/>
</dbReference>
<evidence type="ECO:0000256" key="1">
    <source>
        <dbReference type="ARBA" id="ARBA00006914"/>
    </source>
</evidence>
<keyword evidence="8" id="KW-1185">Reference proteome</keyword>
<protein>
    <recommendedName>
        <fullName evidence="6">AAA+ ATPase domain-containing protein</fullName>
    </recommendedName>
</protein>
<dbReference type="InterPro" id="IPR041569">
    <property type="entry name" value="AAA_lid_3"/>
</dbReference>
<evidence type="ECO:0000256" key="4">
    <source>
        <dbReference type="RuleBase" id="RU003651"/>
    </source>
</evidence>
<dbReference type="SMART" id="SM00382">
    <property type="entry name" value="AAA"/>
    <property type="match status" value="1"/>
</dbReference>
<dbReference type="FunFam" id="3.40.50.300:FF:000093">
    <property type="entry name" value="Fidgetin-like 1"/>
    <property type="match status" value="1"/>
</dbReference>
<dbReference type="GO" id="GO:0005524">
    <property type="term" value="F:ATP binding"/>
    <property type="evidence" value="ECO:0007669"/>
    <property type="project" value="UniProtKB-KW"/>
</dbReference>
<dbReference type="InterPro" id="IPR003960">
    <property type="entry name" value="ATPase_AAA_CS"/>
</dbReference>
<dbReference type="Pfam" id="PF17862">
    <property type="entry name" value="AAA_lid_3"/>
    <property type="match status" value="1"/>
</dbReference>
<evidence type="ECO:0000259" key="6">
    <source>
        <dbReference type="SMART" id="SM00382"/>
    </source>
</evidence>
<accession>A0A0L0C9G0</accession>
<dbReference type="EMBL" id="JRES01000737">
    <property type="protein sequence ID" value="KNC28872.1"/>
    <property type="molecule type" value="Genomic_DNA"/>
</dbReference>
<dbReference type="OrthoDB" id="10251136at2759"/>